<accession>A0A2G1WE33</accession>
<gene>
    <name evidence="3" type="ORF">CEE69_00050</name>
</gene>
<evidence type="ECO:0000313" key="3">
    <source>
        <dbReference type="EMBL" id="PHQ36839.1"/>
    </source>
</evidence>
<dbReference type="RefSeq" id="WP_099258547.1">
    <property type="nucleotide sequence ID" value="NZ_NIZW01000001.1"/>
</dbReference>
<dbReference type="AlphaFoldDB" id="A0A2G1WE33"/>
<dbReference type="PANTHER" id="PTHR30273">
    <property type="entry name" value="PERIPLASMIC SIGNAL SENSOR AND SIGMA FACTOR ACTIVATOR FECR-RELATED"/>
    <property type="match status" value="1"/>
</dbReference>
<feature type="domain" description="FecR protein" evidence="2">
    <location>
        <begin position="168"/>
        <end position="250"/>
    </location>
</feature>
<proteinExistence type="predicted"/>
<evidence type="ECO:0000313" key="4">
    <source>
        <dbReference type="Proteomes" id="UP000225740"/>
    </source>
</evidence>
<dbReference type="PANTHER" id="PTHR30273:SF2">
    <property type="entry name" value="PROTEIN FECR"/>
    <property type="match status" value="1"/>
</dbReference>
<dbReference type="GO" id="GO:0016989">
    <property type="term" value="F:sigma factor antagonist activity"/>
    <property type="evidence" value="ECO:0007669"/>
    <property type="project" value="TreeGrafter"/>
</dbReference>
<keyword evidence="1" id="KW-0812">Transmembrane</keyword>
<dbReference type="EMBL" id="NIZW01000001">
    <property type="protein sequence ID" value="PHQ36839.1"/>
    <property type="molecule type" value="Genomic_DNA"/>
</dbReference>
<dbReference type="OrthoDB" id="258532at2"/>
<dbReference type="GeneID" id="90606722"/>
<feature type="transmembrane region" description="Helical" evidence="1">
    <location>
        <begin position="87"/>
        <end position="108"/>
    </location>
</feature>
<name>A0A2G1WE33_9BACT</name>
<dbReference type="Proteomes" id="UP000225740">
    <property type="component" value="Unassembled WGS sequence"/>
</dbReference>
<comment type="caution">
    <text evidence="3">The sequence shown here is derived from an EMBL/GenBank/DDBJ whole genome shotgun (WGS) entry which is preliminary data.</text>
</comment>
<evidence type="ECO:0000259" key="2">
    <source>
        <dbReference type="Pfam" id="PF04773"/>
    </source>
</evidence>
<protein>
    <submittedName>
        <fullName evidence="3">Iron dicitrate transport regulator FecR</fullName>
    </submittedName>
</protein>
<dbReference type="InterPro" id="IPR012373">
    <property type="entry name" value="Ferrdict_sens_TM"/>
</dbReference>
<organism evidence="3 4">
    <name type="scientific">Rhodopirellula bahusiensis</name>
    <dbReference type="NCBI Taxonomy" id="2014065"/>
    <lineage>
        <taxon>Bacteria</taxon>
        <taxon>Pseudomonadati</taxon>
        <taxon>Planctomycetota</taxon>
        <taxon>Planctomycetia</taxon>
        <taxon>Pirellulales</taxon>
        <taxon>Pirellulaceae</taxon>
        <taxon>Rhodopirellula</taxon>
    </lineage>
</organism>
<dbReference type="Gene3D" id="2.60.120.1440">
    <property type="match status" value="1"/>
</dbReference>
<keyword evidence="1" id="KW-1133">Transmembrane helix</keyword>
<keyword evidence="1" id="KW-0472">Membrane</keyword>
<reference evidence="3 4" key="1">
    <citation type="submission" date="2017-06" db="EMBL/GenBank/DDBJ databases">
        <title>Description of Rhodopirellula bahusiensis sp. nov.</title>
        <authorList>
            <person name="Kizina J."/>
            <person name="Harder J."/>
        </authorList>
    </citation>
    <scope>NUCLEOTIDE SEQUENCE [LARGE SCALE GENOMIC DNA]</scope>
    <source>
        <strain evidence="3 4">SWK21</strain>
    </source>
</reference>
<evidence type="ECO:0000256" key="1">
    <source>
        <dbReference type="SAM" id="Phobius"/>
    </source>
</evidence>
<sequence length="506" mass="56313">MSTHVQLLIDGYLDETLTPDQVSELESWINSSPDHAKQFADAVHFDERMTAELSWQQFTESEPSETKHVATPSAVASPVQSSGYRRIWVIAAVAASILLIVGLAIQFAPDHPDNSKTAQNATEQAVPDNETDPTFVTLVQSIDAAWEDNRSWQSGDRMEAQTIALQSGIVHLQFDSGVEVTLEGPASYELQSIDQTKLAFGLLSATVPPGAEGFRVDTPSAQVIDLGTAFGIELDRDGLSKVSVFDGEVEVVSDNHRQKRLLTEGESVELSSDGSMSDIAFDTGRFEKLWPYGSGIVKSTGAFRFAPQWPRMANRIQSDRRIFVLPEGYANRLQSPCSVDITDPGNYTTEEQLLNSVIPTDQRVRSFLLMFNPTVTPDPDWNRRRLNIRDLELVEGSITFQHPILGVIVRDKTLFKTDGRFSLRTAVNVPFGQGLELDATRTGDIITLSEDRRTIDLSLMTFGRRGDHVRVIVDASIRPRFPRRPSETFRNNLRNPIDSVRARALR</sequence>
<dbReference type="InterPro" id="IPR006860">
    <property type="entry name" value="FecR"/>
</dbReference>
<keyword evidence="4" id="KW-1185">Reference proteome</keyword>
<dbReference type="Pfam" id="PF04773">
    <property type="entry name" value="FecR"/>
    <property type="match status" value="1"/>
</dbReference>